<dbReference type="AlphaFoldDB" id="A0AAW1XNW0"/>
<feature type="compositionally biased region" description="Low complexity" evidence="1">
    <location>
        <begin position="10"/>
        <end position="20"/>
    </location>
</feature>
<proteinExistence type="predicted"/>
<feature type="region of interest" description="Disordered" evidence="1">
    <location>
        <begin position="1"/>
        <end position="46"/>
    </location>
</feature>
<keyword evidence="3" id="KW-1185">Reference proteome</keyword>
<name>A0AAW1XNW0_RUBAR</name>
<gene>
    <name evidence="2" type="ORF">M0R45_014804</name>
</gene>
<accession>A0AAW1XNW0</accession>
<comment type="caution">
    <text evidence="2">The sequence shown here is derived from an EMBL/GenBank/DDBJ whole genome shotgun (WGS) entry which is preliminary data.</text>
</comment>
<evidence type="ECO:0000313" key="2">
    <source>
        <dbReference type="EMBL" id="KAK9938044.1"/>
    </source>
</evidence>
<dbReference type="EMBL" id="JBEDUW010000003">
    <property type="protein sequence ID" value="KAK9938044.1"/>
    <property type="molecule type" value="Genomic_DNA"/>
</dbReference>
<sequence>MENRRKKSSSSDTFSFPSTPVHEQDSDEDFEFGCFTPDSASSDPCKDSPADHLFFNGKTPTSCLPISAKTTAFRSSDRYKTGGGGQAYGSSQRWQFITPVPALSRDTSVKKKVEIAAAGKGKPNKAKKKEGEDDCGQAPEALPEVFSGGYFGLHKVSRTGAIKQK</sequence>
<dbReference type="Proteomes" id="UP001457282">
    <property type="component" value="Unassembled WGS sequence"/>
</dbReference>
<evidence type="ECO:0000313" key="3">
    <source>
        <dbReference type="Proteomes" id="UP001457282"/>
    </source>
</evidence>
<evidence type="ECO:0000256" key="1">
    <source>
        <dbReference type="SAM" id="MobiDB-lite"/>
    </source>
</evidence>
<protein>
    <submittedName>
        <fullName evidence="2">Uncharacterized protein</fullName>
    </submittedName>
</protein>
<feature type="region of interest" description="Disordered" evidence="1">
    <location>
        <begin position="116"/>
        <end position="140"/>
    </location>
</feature>
<reference evidence="2 3" key="1">
    <citation type="journal article" date="2023" name="G3 (Bethesda)">
        <title>A chromosome-length genome assembly and annotation of blackberry (Rubus argutus, cv. 'Hillquist').</title>
        <authorList>
            <person name="Bruna T."/>
            <person name="Aryal R."/>
            <person name="Dudchenko O."/>
            <person name="Sargent D.J."/>
            <person name="Mead D."/>
            <person name="Buti M."/>
            <person name="Cavallini A."/>
            <person name="Hytonen T."/>
            <person name="Andres J."/>
            <person name="Pham M."/>
            <person name="Weisz D."/>
            <person name="Mascagni F."/>
            <person name="Usai G."/>
            <person name="Natali L."/>
            <person name="Bassil N."/>
            <person name="Fernandez G.E."/>
            <person name="Lomsadze A."/>
            <person name="Armour M."/>
            <person name="Olukolu B."/>
            <person name="Poorten T."/>
            <person name="Britton C."/>
            <person name="Davik J."/>
            <person name="Ashrafi H."/>
            <person name="Aiden E.L."/>
            <person name="Borodovsky M."/>
            <person name="Worthington M."/>
        </authorList>
    </citation>
    <scope>NUCLEOTIDE SEQUENCE [LARGE SCALE GENOMIC DNA]</scope>
    <source>
        <strain evidence="2">PI 553951</strain>
    </source>
</reference>
<organism evidence="2 3">
    <name type="scientific">Rubus argutus</name>
    <name type="common">Southern blackberry</name>
    <dbReference type="NCBI Taxonomy" id="59490"/>
    <lineage>
        <taxon>Eukaryota</taxon>
        <taxon>Viridiplantae</taxon>
        <taxon>Streptophyta</taxon>
        <taxon>Embryophyta</taxon>
        <taxon>Tracheophyta</taxon>
        <taxon>Spermatophyta</taxon>
        <taxon>Magnoliopsida</taxon>
        <taxon>eudicotyledons</taxon>
        <taxon>Gunneridae</taxon>
        <taxon>Pentapetalae</taxon>
        <taxon>rosids</taxon>
        <taxon>fabids</taxon>
        <taxon>Rosales</taxon>
        <taxon>Rosaceae</taxon>
        <taxon>Rosoideae</taxon>
        <taxon>Rosoideae incertae sedis</taxon>
        <taxon>Rubus</taxon>
    </lineage>
</organism>